<accession>A0A6P8WG29</accession>
<dbReference type="OrthoDB" id="10055806at2759"/>
<feature type="domain" description="Ig-like" evidence="13">
    <location>
        <begin position="159"/>
        <end position="248"/>
    </location>
</feature>
<dbReference type="Pfam" id="PF22705">
    <property type="entry name" value="C2-set_3"/>
    <property type="match status" value="1"/>
</dbReference>
<evidence type="ECO:0000313" key="15">
    <source>
        <dbReference type="Proteomes" id="UP000515161"/>
    </source>
</evidence>
<dbReference type="Pfam" id="PF07686">
    <property type="entry name" value="V-set"/>
    <property type="match status" value="1"/>
</dbReference>
<evidence type="ECO:0000259" key="14">
    <source>
        <dbReference type="PROSITE" id="PS51841"/>
    </source>
</evidence>
<evidence type="ECO:0000256" key="10">
    <source>
        <dbReference type="SAM" id="MobiDB-lite"/>
    </source>
</evidence>
<dbReference type="AlphaFoldDB" id="A0A6P8WG29"/>
<keyword evidence="5 11" id="KW-0472">Membrane</keyword>
<dbReference type="Pfam" id="PF00932">
    <property type="entry name" value="LTD"/>
    <property type="match status" value="1"/>
</dbReference>
<dbReference type="InterPro" id="IPR053896">
    <property type="entry name" value="BTN3A2-like_Ig-C"/>
</dbReference>
<keyword evidence="2 11" id="KW-0812">Transmembrane</keyword>
<evidence type="ECO:0000313" key="16">
    <source>
        <dbReference type="RefSeq" id="XP_034096365.1"/>
    </source>
</evidence>
<evidence type="ECO:0000256" key="2">
    <source>
        <dbReference type="ARBA" id="ARBA00022692"/>
    </source>
</evidence>
<evidence type="ECO:0000256" key="6">
    <source>
        <dbReference type="ARBA" id="ARBA00023157"/>
    </source>
</evidence>
<dbReference type="RefSeq" id="XP_034096365.1">
    <property type="nucleotide sequence ID" value="XM_034240474.1"/>
</dbReference>
<dbReference type="InterPro" id="IPR036179">
    <property type="entry name" value="Ig-like_dom_sf"/>
</dbReference>
<dbReference type="PROSITE" id="PS51841">
    <property type="entry name" value="LTD"/>
    <property type="match status" value="1"/>
</dbReference>
<feature type="region of interest" description="Disordered" evidence="10">
    <location>
        <begin position="483"/>
        <end position="510"/>
    </location>
</feature>
<dbReference type="KEGG" id="gacu:117562649"/>
<name>A0A6P8WG29_GYMAC</name>
<feature type="region of interest" description="Disordered" evidence="10">
    <location>
        <begin position="298"/>
        <end position="317"/>
    </location>
</feature>
<evidence type="ECO:0000256" key="8">
    <source>
        <dbReference type="ARBA" id="ARBA00023319"/>
    </source>
</evidence>
<dbReference type="GO" id="GO:0001817">
    <property type="term" value="P:regulation of cytokine production"/>
    <property type="evidence" value="ECO:0007669"/>
    <property type="project" value="TreeGrafter"/>
</dbReference>
<evidence type="ECO:0000256" key="1">
    <source>
        <dbReference type="ARBA" id="ARBA00004370"/>
    </source>
</evidence>
<dbReference type="GO" id="GO:0050863">
    <property type="term" value="P:regulation of T cell activation"/>
    <property type="evidence" value="ECO:0007669"/>
    <property type="project" value="UniProtKB-ARBA"/>
</dbReference>
<dbReference type="SUPFAM" id="SSF74853">
    <property type="entry name" value="Lamin A/C globular tail domain"/>
    <property type="match status" value="1"/>
</dbReference>
<reference evidence="16" key="1">
    <citation type="submission" date="2025-08" db="UniProtKB">
        <authorList>
            <consortium name="RefSeq"/>
        </authorList>
    </citation>
    <scope>IDENTIFICATION</scope>
</reference>
<dbReference type="GeneID" id="117562649"/>
<dbReference type="PANTHER" id="PTHR24100">
    <property type="entry name" value="BUTYROPHILIN"/>
    <property type="match status" value="1"/>
</dbReference>
<keyword evidence="6" id="KW-1015">Disulfide bond</keyword>
<sequence length="801" mass="91781">MALRLSMMLLHTDGKPLKTPLRALSALVFLLLLTHHCRGQSQLIGSYQPIVANLGGDIILPCYLVPVVNVADLTLEWTRPDMDPRFVHVMRLGHEMVDKKHELFKGRTSMFTDELKNGNISMKLSNVQLSDQGKYRCFIPELDRQAFVSLVCVSAAARPPVVTLSGLDGQSGGVVLQCESAGWYPEPEVLWLDAEGKLLSAGPPETVRGPDDLYTVSSRVTVEKRPSSSFTCRVQHHNTTRTTQTQIHFPEDFFKLQSSSSSIITGLAVSLAVCILLLLAVSFFFLWREHIFKTKRKRSDEDQFLNEGERGQLMKPDAVQMEALKGNVRKKRKKKNQSEQQLLEEQRRRKDAEKEVQTLEEQLQNKKKEVESKESELQDLHAEKQRSEKELQSLKGDLWNKNRELVKAQEDFDLGTKYNLFSKQEKLQKKKDTAEQEVENLQKKLETQQERTDIKTKEVEVKEAEVQQLQEEGQRMETSLQTLKEEVESKRPLVSRQKFEEEKQRREEAERNVHILEEQLQKKLEEITDEELKKAKSHLDSKDKEIIQLKRHMDALLADIKSLKDEKQKSEDVQKELEATIKESSLLKQLLNEKLREEEAERSTRELVDKNSKVLTVPEEKTRREDAEKDLKLTVPPSASSPSHGVSKGNQHPREKKGKEAWGFAKKSDAGNCEGSDNSRSVEPPLSPNTQTSDPGFNIEVDQQHKYIRLMNSSTEDKQLGIWKLDLQVNNNKSITYTFPPSFKLKAGTDVTMWVKGHGRNHAPTELKWKALKSWSSGDKLQVVLFDHKQETQYELCVTIP</sequence>
<dbReference type="GO" id="GO:0005102">
    <property type="term" value="F:signaling receptor binding"/>
    <property type="evidence" value="ECO:0007669"/>
    <property type="project" value="TreeGrafter"/>
</dbReference>
<dbReference type="FunFam" id="2.60.40.10:FF:000088">
    <property type="entry name" value="Butyrophilin subfamily 1 member A1"/>
    <property type="match status" value="1"/>
</dbReference>
<keyword evidence="8" id="KW-0393">Immunoglobulin domain</keyword>
<dbReference type="InterPro" id="IPR007110">
    <property type="entry name" value="Ig-like_dom"/>
</dbReference>
<evidence type="ECO:0000256" key="11">
    <source>
        <dbReference type="SAM" id="Phobius"/>
    </source>
</evidence>
<keyword evidence="15" id="KW-1185">Reference proteome</keyword>
<keyword evidence="3 12" id="KW-0732">Signal</keyword>
<comment type="subcellular location">
    <subcellularLocation>
        <location evidence="1">Membrane</location>
    </subcellularLocation>
</comment>
<dbReference type="InterPro" id="IPR050504">
    <property type="entry name" value="IgSF_BTN/MOG"/>
</dbReference>
<dbReference type="InParanoid" id="A0A6P8WG29"/>
<dbReference type="PROSITE" id="PS50835">
    <property type="entry name" value="IG_LIKE"/>
    <property type="match status" value="2"/>
</dbReference>
<evidence type="ECO:0000256" key="4">
    <source>
        <dbReference type="ARBA" id="ARBA00022989"/>
    </source>
</evidence>
<keyword evidence="4 11" id="KW-1133">Transmembrane helix</keyword>
<dbReference type="SUPFAM" id="SSF48726">
    <property type="entry name" value="Immunoglobulin"/>
    <property type="match status" value="2"/>
</dbReference>
<dbReference type="Proteomes" id="UP000515161">
    <property type="component" value="Unplaced"/>
</dbReference>
<organism evidence="15 16">
    <name type="scientific">Gymnodraco acuticeps</name>
    <name type="common">Antarctic dragonfish</name>
    <dbReference type="NCBI Taxonomy" id="8218"/>
    <lineage>
        <taxon>Eukaryota</taxon>
        <taxon>Metazoa</taxon>
        <taxon>Chordata</taxon>
        <taxon>Craniata</taxon>
        <taxon>Vertebrata</taxon>
        <taxon>Euteleostomi</taxon>
        <taxon>Actinopterygii</taxon>
        <taxon>Neopterygii</taxon>
        <taxon>Teleostei</taxon>
        <taxon>Neoteleostei</taxon>
        <taxon>Acanthomorphata</taxon>
        <taxon>Eupercaria</taxon>
        <taxon>Perciformes</taxon>
        <taxon>Notothenioidei</taxon>
        <taxon>Bathydraconidae</taxon>
        <taxon>Gymnodraco</taxon>
    </lineage>
</organism>
<proteinExistence type="inferred from homology"/>
<feature type="domain" description="Ig-like" evidence="13">
    <location>
        <begin position="55"/>
        <end position="149"/>
    </location>
</feature>
<evidence type="ECO:0000256" key="7">
    <source>
        <dbReference type="ARBA" id="ARBA00023180"/>
    </source>
</evidence>
<dbReference type="GO" id="GO:0050852">
    <property type="term" value="P:T cell receptor signaling pathway"/>
    <property type="evidence" value="ECO:0007669"/>
    <property type="project" value="TreeGrafter"/>
</dbReference>
<evidence type="ECO:0000256" key="12">
    <source>
        <dbReference type="SAM" id="SignalP"/>
    </source>
</evidence>
<gene>
    <name evidence="16" type="primary">LOC117562649</name>
</gene>
<feature type="compositionally biased region" description="Polar residues" evidence="10">
    <location>
        <begin position="637"/>
        <end position="650"/>
    </location>
</feature>
<evidence type="ECO:0000256" key="5">
    <source>
        <dbReference type="ARBA" id="ARBA00023136"/>
    </source>
</evidence>
<dbReference type="Gene3D" id="2.60.40.1260">
    <property type="entry name" value="Lamin Tail domain"/>
    <property type="match status" value="1"/>
</dbReference>
<feature type="transmembrane region" description="Helical" evidence="11">
    <location>
        <begin position="263"/>
        <end position="287"/>
    </location>
</feature>
<dbReference type="InterPro" id="IPR036415">
    <property type="entry name" value="Lamin_tail_dom_sf"/>
</dbReference>
<dbReference type="FunFam" id="2.60.40.10:FF:000142">
    <property type="entry name" value="V-set domain-containing T-cell activation inhibitor 1"/>
    <property type="match status" value="1"/>
</dbReference>
<dbReference type="GO" id="GO:0042110">
    <property type="term" value="P:T cell activation"/>
    <property type="evidence" value="ECO:0007669"/>
    <property type="project" value="UniProtKB-ARBA"/>
</dbReference>
<protein>
    <submittedName>
        <fullName evidence="16">Lamin-A-like</fullName>
    </submittedName>
</protein>
<feature type="region of interest" description="Disordered" evidence="10">
    <location>
        <begin position="325"/>
        <end position="391"/>
    </location>
</feature>
<feature type="chain" id="PRO_5027535717" evidence="12">
    <location>
        <begin position="40"/>
        <end position="801"/>
    </location>
</feature>
<keyword evidence="7" id="KW-0325">Glycoprotein</keyword>
<feature type="compositionally biased region" description="Basic and acidic residues" evidence="10">
    <location>
        <begin position="344"/>
        <end position="391"/>
    </location>
</feature>
<feature type="domain" description="LTD" evidence="14">
    <location>
        <begin position="693"/>
        <end position="801"/>
    </location>
</feature>
<feature type="compositionally biased region" description="Basic and acidic residues" evidence="10">
    <location>
        <begin position="592"/>
        <end position="632"/>
    </location>
</feature>
<evidence type="ECO:0000256" key="9">
    <source>
        <dbReference type="ARBA" id="ARBA00038221"/>
    </source>
</evidence>
<feature type="signal peptide" evidence="12">
    <location>
        <begin position="1"/>
        <end position="39"/>
    </location>
</feature>
<evidence type="ECO:0000259" key="13">
    <source>
        <dbReference type="PROSITE" id="PS50835"/>
    </source>
</evidence>
<dbReference type="PANTHER" id="PTHR24100:SF151">
    <property type="entry name" value="ICOS LIGAND"/>
    <property type="match status" value="1"/>
</dbReference>
<comment type="similarity">
    <text evidence="9">Belongs to the SKINT family.</text>
</comment>
<feature type="region of interest" description="Disordered" evidence="10">
    <location>
        <begin position="592"/>
        <end position="698"/>
    </location>
</feature>
<evidence type="ECO:0000256" key="3">
    <source>
        <dbReference type="ARBA" id="ARBA00022729"/>
    </source>
</evidence>
<dbReference type="InterPro" id="IPR001322">
    <property type="entry name" value="Lamin_tail_dom"/>
</dbReference>
<dbReference type="InterPro" id="IPR013106">
    <property type="entry name" value="Ig_V-set"/>
</dbReference>
<dbReference type="InterPro" id="IPR013783">
    <property type="entry name" value="Ig-like_fold"/>
</dbReference>
<dbReference type="GO" id="GO:1903037">
    <property type="term" value="P:regulation of leukocyte cell-cell adhesion"/>
    <property type="evidence" value="ECO:0007669"/>
    <property type="project" value="UniProtKB-ARBA"/>
</dbReference>
<dbReference type="GO" id="GO:0009897">
    <property type="term" value="C:external side of plasma membrane"/>
    <property type="evidence" value="ECO:0007669"/>
    <property type="project" value="TreeGrafter"/>
</dbReference>
<dbReference type="Gene3D" id="2.60.40.10">
    <property type="entry name" value="Immunoglobulins"/>
    <property type="match status" value="2"/>
</dbReference>